<evidence type="ECO:0000313" key="3">
    <source>
        <dbReference type="Proteomes" id="UP000028582"/>
    </source>
</evidence>
<feature type="signal peptide" evidence="1">
    <location>
        <begin position="1"/>
        <end position="17"/>
    </location>
</feature>
<protein>
    <submittedName>
        <fullName evidence="2">Uncharacterized protein</fullName>
    </submittedName>
</protein>
<sequence length="49" mass="5582">MLLAFLILYLSEPRAVGNPEKSHTSETTALTAQQESWYNLNVWSLMILT</sequence>
<reference evidence="2 3" key="1">
    <citation type="submission" date="2013-11" db="EMBL/GenBank/DDBJ databases">
        <title>The Genome Sequence of Phytophthora parasitica P1976.</title>
        <authorList>
            <consortium name="The Broad Institute Genomics Platform"/>
            <person name="Russ C."/>
            <person name="Tyler B."/>
            <person name="Panabieres F."/>
            <person name="Shan W."/>
            <person name="Tripathy S."/>
            <person name="Grunwald N."/>
            <person name="Machado M."/>
            <person name="Johnson C.S."/>
            <person name="Walker B."/>
            <person name="Young S."/>
            <person name="Zeng Q."/>
            <person name="Gargeya S."/>
            <person name="Fitzgerald M."/>
            <person name="Haas B."/>
            <person name="Abouelleil A."/>
            <person name="Allen A.W."/>
            <person name="Alvarado L."/>
            <person name="Arachchi H.M."/>
            <person name="Berlin A.M."/>
            <person name="Chapman S.B."/>
            <person name="Gainer-Dewar J."/>
            <person name="Goldberg J."/>
            <person name="Griggs A."/>
            <person name="Gujja S."/>
            <person name="Hansen M."/>
            <person name="Howarth C."/>
            <person name="Imamovic A."/>
            <person name="Ireland A."/>
            <person name="Larimer J."/>
            <person name="McCowan C."/>
            <person name="Murphy C."/>
            <person name="Pearson M."/>
            <person name="Poon T.W."/>
            <person name="Priest M."/>
            <person name="Roberts A."/>
            <person name="Saif S."/>
            <person name="Shea T."/>
            <person name="Sisk P."/>
            <person name="Sykes S."/>
            <person name="Wortman J."/>
            <person name="Nusbaum C."/>
            <person name="Birren B."/>
        </authorList>
    </citation>
    <scope>NUCLEOTIDE SEQUENCE [LARGE SCALE GENOMIC DNA]</scope>
    <source>
        <strain evidence="2 3">P1976</strain>
    </source>
</reference>
<dbReference type="Proteomes" id="UP000028582">
    <property type="component" value="Unassembled WGS sequence"/>
</dbReference>
<feature type="chain" id="PRO_5001754280" evidence="1">
    <location>
        <begin position="18"/>
        <end position="49"/>
    </location>
</feature>
<organism evidence="2 3">
    <name type="scientific">Phytophthora nicotianae P1976</name>
    <dbReference type="NCBI Taxonomy" id="1317066"/>
    <lineage>
        <taxon>Eukaryota</taxon>
        <taxon>Sar</taxon>
        <taxon>Stramenopiles</taxon>
        <taxon>Oomycota</taxon>
        <taxon>Peronosporomycetes</taxon>
        <taxon>Peronosporales</taxon>
        <taxon>Peronosporaceae</taxon>
        <taxon>Phytophthora</taxon>
    </lineage>
</organism>
<gene>
    <name evidence="2" type="ORF">F444_05922</name>
</gene>
<dbReference type="AlphaFoldDB" id="A0A081AKF1"/>
<name>A0A081AKF1_PHYNI</name>
<accession>A0A081AKF1</accession>
<comment type="caution">
    <text evidence="2">The sequence shown here is derived from an EMBL/GenBank/DDBJ whole genome shotgun (WGS) entry which is preliminary data.</text>
</comment>
<evidence type="ECO:0000313" key="2">
    <source>
        <dbReference type="EMBL" id="ETO79362.1"/>
    </source>
</evidence>
<keyword evidence="1" id="KW-0732">Signal</keyword>
<dbReference type="EMBL" id="ANJA01001098">
    <property type="protein sequence ID" value="ETO79362.1"/>
    <property type="molecule type" value="Genomic_DNA"/>
</dbReference>
<evidence type="ECO:0000256" key="1">
    <source>
        <dbReference type="SAM" id="SignalP"/>
    </source>
</evidence>
<proteinExistence type="predicted"/>